<reference evidence="5 6" key="1">
    <citation type="submission" date="2016-10" db="EMBL/GenBank/DDBJ databases">
        <authorList>
            <person name="de Groot N.N."/>
        </authorList>
    </citation>
    <scope>NUCLEOTIDE SEQUENCE [LARGE SCALE GENOMIC DNA]</scope>
    <source>
        <strain evidence="5 6">DSM 46701</strain>
    </source>
</reference>
<keyword evidence="3" id="KW-0804">Transcription</keyword>
<dbReference type="GO" id="GO:0003700">
    <property type="term" value="F:DNA-binding transcription factor activity"/>
    <property type="evidence" value="ECO:0007669"/>
    <property type="project" value="TreeGrafter"/>
</dbReference>
<dbReference type="Gene3D" id="1.10.260.40">
    <property type="entry name" value="lambda repressor-like DNA-binding domains"/>
    <property type="match status" value="1"/>
</dbReference>
<gene>
    <name evidence="5" type="ORF">SAMN05444955_108155</name>
</gene>
<dbReference type="PRINTS" id="PR00036">
    <property type="entry name" value="HTHLACI"/>
</dbReference>
<dbReference type="Pfam" id="PF00356">
    <property type="entry name" value="LacI"/>
    <property type="match status" value="1"/>
</dbReference>
<dbReference type="RefSeq" id="WP_089968709.1">
    <property type="nucleotide sequence ID" value="NZ_FOCQ01000008.1"/>
</dbReference>
<feature type="domain" description="HTH lacI-type" evidence="4">
    <location>
        <begin position="3"/>
        <end position="57"/>
    </location>
</feature>
<evidence type="ECO:0000256" key="1">
    <source>
        <dbReference type="ARBA" id="ARBA00023015"/>
    </source>
</evidence>
<dbReference type="InterPro" id="IPR046335">
    <property type="entry name" value="LacI/GalR-like_sensor"/>
</dbReference>
<proteinExistence type="predicted"/>
<evidence type="ECO:0000313" key="5">
    <source>
        <dbReference type="EMBL" id="SEN30029.1"/>
    </source>
</evidence>
<dbReference type="CDD" id="cd06267">
    <property type="entry name" value="PBP1_LacI_sugar_binding-like"/>
    <property type="match status" value="1"/>
</dbReference>
<dbReference type="PANTHER" id="PTHR30146">
    <property type="entry name" value="LACI-RELATED TRANSCRIPTIONAL REPRESSOR"/>
    <property type="match status" value="1"/>
</dbReference>
<keyword evidence="2" id="KW-0238">DNA-binding</keyword>
<dbReference type="SUPFAM" id="SSF53822">
    <property type="entry name" value="Periplasmic binding protein-like I"/>
    <property type="match status" value="1"/>
</dbReference>
<dbReference type="SMART" id="SM00354">
    <property type="entry name" value="HTH_LACI"/>
    <property type="match status" value="1"/>
</dbReference>
<keyword evidence="6" id="KW-1185">Reference proteome</keyword>
<dbReference type="CDD" id="cd01392">
    <property type="entry name" value="HTH_LacI"/>
    <property type="match status" value="1"/>
</dbReference>
<name>A0A1H8FE75_9BACL</name>
<dbReference type="InterPro" id="IPR010982">
    <property type="entry name" value="Lambda_DNA-bd_dom_sf"/>
</dbReference>
<dbReference type="EMBL" id="FOCQ01000008">
    <property type="protein sequence ID" value="SEN30029.1"/>
    <property type="molecule type" value="Genomic_DNA"/>
</dbReference>
<dbReference type="OrthoDB" id="9775106at2"/>
<dbReference type="PROSITE" id="PS00356">
    <property type="entry name" value="HTH_LACI_1"/>
    <property type="match status" value="1"/>
</dbReference>
<evidence type="ECO:0000256" key="2">
    <source>
        <dbReference type="ARBA" id="ARBA00023125"/>
    </source>
</evidence>
<dbReference type="STRING" id="1173111.SAMN05444955_108155"/>
<evidence type="ECO:0000256" key="3">
    <source>
        <dbReference type="ARBA" id="ARBA00023163"/>
    </source>
</evidence>
<accession>A0A1H8FE75</accession>
<dbReference type="InterPro" id="IPR000843">
    <property type="entry name" value="HTH_LacI"/>
</dbReference>
<sequence>MKVTIKDIARMAGVSRATVSKIINNYDDVSEVTRQKVLKIMEETGYRPTFSARSLSSQRSNLIAVVYAGKVNANFNHPFFVDVVNSFKKNIGFLGYDLLFFSNEKFQHSDENYLTRCKYFQVDGCLIISGEDIEPTIEELDQSHIPCIGVDIPLKGNRSGYLMTDNYKVSAKVVEHFYLLGYRHIALISGKPDSAIANLRKEGFIQAMQQYGLTIHENWLLHGDFYEESGYCAMKELLKQKPYPQAVFAASDLMAFGAIRAIKEAGLRVPHDIAIVGCDDIVACRYSDPQLTTIRQDKEKIGKLAAYMLVDLIHDQIKSTSVMVEPELIVRGTCGSRIK</sequence>
<dbReference type="PROSITE" id="PS50932">
    <property type="entry name" value="HTH_LACI_2"/>
    <property type="match status" value="1"/>
</dbReference>
<dbReference type="SUPFAM" id="SSF47413">
    <property type="entry name" value="lambda repressor-like DNA-binding domains"/>
    <property type="match status" value="1"/>
</dbReference>
<dbReference type="Pfam" id="PF13377">
    <property type="entry name" value="Peripla_BP_3"/>
    <property type="match status" value="1"/>
</dbReference>
<organism evidence="5 6">
    <name type="scientific">Lihuaxuella thermophila</name>
    <dbReference type="NCBI Taxonomy" id="1173111"/>
    <lineage>
        <taxon>Bacteria</taxon>
        <taxon>Bacillati</taxon>
        <taxon>Bacillota</taxon>
        <taxon>Bacilli</taxon>
        <taxon>Bacillales</taxon>
        <taxon>Thermoactinomycetaceae</taxon>
        <taxon>Lihuaxuella</taxon>
    </lineage>
</organism>
<dbReference type="GO" id="GO:0000976">
    <property type="term" value="F:transcription cis-regulatory region binding"/>
    <property type="evidence" value="ECO:0007669"/>
    <property type="project" value="TreeGrafter"/>
</dbReference>
<dbReference type="Proteomes" id="UP000199695">
    <property type="component" value="Unassembled WGS sequence"/>
</dbReference>
<dbReference type="PANTHER" id="PTHR30146:SF109">
    <property type="entry name" value="HTH-TYPE TRANSCRIPTIONAL REGULATOR GALS"/>
    <property type="match status" value="1"/>
</dbReference>
<evidence type="ECO:0000259" key="4">
    <source>
        <dbReference type="PROSITE" id="PS50932"/>
    </source>
</evidence>
<dbReference type="InterPro" id="IPR028082">
    <property type="entry name" value="Peripla_BP_I"/>
</dbReference>
<keyword evidence="1" id="KW-0805">Transcription regulation</keyword>
<dbReference type="Gene3D" id="3.40.50.2300">
    <property type="match status" value="2"/>
</dbReference>
<evidence type="ECO:0000313" key="6">
    <source>
        <dbReference type="Proteomes" id="UP000199695"/>
    </source>
</evidence>
<protein>
    <submittedName>
        <fullName evidence="5">LacI family transcriptional regulator</fullName>
    </submittedName>
</protein>
<dbReference type="AlphaFoldDB" id="A0A1H8FE75"/>